<keyword evidence="4" id="KW-1185">Reference proteome</keyword>
<proteinExistence type="predicted"/>
<feature type="compositionally biased region" description="Acidic residues" evidence="2">
    <location>
        <begin position="39"/>
        <end position="53"/>
    </location>
</feature>
<dbReference type="Proteomes" id="UP001249851">
    <property type="component" value="Unassembled WGS sequence"/>
</dbReference>
<feature type="region of interest" description="Disordered" evidence="2">
    <location>
        <begin position="361"/>
        <end position="388"/>
    </location>
</feature>
<reference evidence="3" key="2">
    <citation type="journal article" date="2023" name="Science">
        <title>Genomic signatures of disease resistance in endangered staghorn corals.</title>
        <authorList>
            <person name="Vollmer S.V."/>
            <person name="Selwyn J.D."/>
            <person name="Despard B.A."/>
            <person name="Roesel C.L."/>
        </authorList>
    </citation>
    <scope>NUCLEOTIDE SEQUENCE</scope>
    <source>
        <strain evidence="3">K2</strain>
    </source>
</reference>
<sequence>MSDKAERRELTTEEANSENGAIRSGPKVHQEKNSHIGDSDSDSYTDSDSDISDEDIEKIEQEILGVKSMLRRYCGRHKNVAKLKSEHSQWLTSEATGAKNFINLEGSNKKETIALVNKAEENERTRRMSIPFSAAENETDLDLSLASTQLSNVHQELLHLFAIHDAKYQMECERERRTVEDIKTRLHEQLLSKMARRKASEIFELERKRKIEEMKRLTDTVSAEGIAMAETNARLSQVHVDLKNAFQKMRDAKTAKEDIERKKSEEHKEMMLQEIRRRPLGNESAIMEKERSRRQDLYHHQLNDRRQSHESLLQVQEQLLKIFAKLKREKKLKKIEIRQNQEDNKERMQEELLRKSIQKEVMNQEAQEKTRRIKNSASRTSDQKDDAKSKAIDMLVDVQKQLLDVFAIAKIRDVKERMNHLKVMNCRQNMLREIRNRRVDPEIEVGLTTPPTPAAKQGRRLSLIGERFKVEVGKASSPGSSSK</sequence>
<evidence type="ECO:0000256" key="1">
    <source>
        <dbReference type="SAM" id="Coils"/>
    </source>
</evidence>
<name>A0AAD9V8W3_ACRCE</name>
<accession>A0AAD9V8W3</accession>
<feature type="region of interest" description="Disordered" evidence="2">
    <location>
        <begin position="1"/>
        <end position="53"/>
    </location>
</feature>
<evidence type="ECO:0000256" key="2">
    <source>
        <dbReference type="SAM" id="MobiDB-lite"/>
    </source>
</evidence>
<organism evidence="3 4">
    <name type="scientific">Acropora cervicornis</name>
    <name type="common">Staghorn coral</name>
    <dbReference type="NCBI Taxonomy" id="6130"/>
    <lineage>
        <taxon>Eukaryota</taxon>
        <taxon>Metazoa</taxon>
        <taxon>Cnidaria</taxon>
        <taxon>Anthozoa</taxon>
        <taxon>Hexacorallia</taxon>
        <taxon>Scleractinia</taxon>
        <taxon>Astrocoeniina</taxon>
        <taxon>Acroporidae</taxon>
        <taxon>Acropora</taxon>
    </lineage>
</organism>
<dbReference type="EMBL" id="JARQWQ010000020">
    <property type="protein sequence ID" value="KAK2565247.1"/>
    <property type="molecule type" value="Genomic_DNA"/>
</dbReference>
<evidence type="ECO:0000313" key="3">
    <source>
        <dbReference type="EMBL" id="KAK2565247.1"/>
    </source>
</evidence>
<feature type="coiled-coil region" evidence="1">
    <location>
        <begin position="242"/>
        <end position="269"/>
    </location>
</feature>
<feature type="compositionally biased region" description="Basic and acidic residues" evidence="2">
    <location>
        <begin position="1"/>
        <end position="11"/>
    </location>
</feature>
<feature type="compositionally biased region" description="Basic and acidic residues" evidence="2">
    <location>
        <begin position="28"/>
        <end position="38"/>
    </location>
</feature>
<keyword evidence="1" id="KW-0175">Coiled coil</keyword>
<reference evidence="3" key="1">
    <citation type="journal article" date="2023" name="G3 (Bethesda)">
        <title>Whole genome assembly and annotation of the endangered Caribbean coral Acropora cervicornis.</title>
        <authorList>
            <person name="Selwyn J.D."/>
            <person name="Vollmer S.V."/>
        </authorList>
    </citation>
    <scope>NUCLEOTIDE SEQUENCE</scope>
    <source>
        <strain evidence="3">K2</strain>
    </source>
</reference>
<evidence type="ECO:0000313" key="4">
    <source>
        <dbReference type="Proteomes" id="UP001249851"/>
    </source>
</evidence>
<gene>
    <name evidence="3" type="ORF">P5673_011198</name>
</gene>
<comment type="caution">
    <text evidence="3">The sequence shown here is derived from an EMBL/GenBank/DDBJ whole genome shotgun (WGS) entry which is preliminary data.</text>
</comment>
<dbReference type="AlphaFoldDB" id="A0AAD9V8W3"/>
<protein>
    <submittedName>
        <fullName evidence="3">Uncharacterized protein</fullName>
    </submittedName>
</protein>